<comment type="caution">
    <text evidence="1">The sequence shown here is derived from an EMBL/GenBank/DDBJ whole genome shotgun (WGS) entry which is preliminary data.</text>
</comment>
<dbReference type="AlphaFoldDB" id="A0A4R1BZH7"/>
<accession>A0A4R1BZH7</accession>
<sequence length="164" mass="17557">MNAWEIHHRRTAALGDVITVVDAGADLPWSDDLAEVFGDRAGLLVELHGLFARRVTGRIELALDLHDLPGASVAEAWQAVVAELPGVHRTLQAYADEPALARPVANLHRTVAVAVGLAALDAPLAIAADAGRAFVANAAHIDIPARRDGWLRERLSYRLMKATA</sequence>
<gene>
    <name evidence="1" type="ORF">EPD65_11890</name>
</gene>
<keyword evidence="2" id="KW-1185">Reference proteome</keyword>
<name>A0A4R1BZH7_9ACTN</name>
<proteinExistence type="predicted"/>
<evidence type="ECO:0000313" key="2">
    <source>
        <dbReference type="Proteomes" id="UP000295453"/>
    </source>
</evidence>
<evidence type="ECO:0000313" key="1">
    <source>
        <dbReference type="EMBL" id="TCJ22856.1"/>
    </source>
</evidence>
<dbReference type="OrthoDB" id="3693307at2"/>
<organism evidence="1 2">
    <name type="scientific">Nocardioides jejuensis</name>
    <dbReference type="NCBI Taxonomy" id="2502782"/>
    <lineage>
        <taxon>Bacteria</taxon>
        <taxon>Bacillati</taxon>
        <taxon>Actinomycetota</taxon>
        <taxon>Actinomycetes</taxon>
        <taxon>Propionibacteriales</taxon>
        <taxon>Nocardioidaceae</taxon>
        <taxon>Nocardioides</taxon>
    </lineage>
</organism>
<protein>
    <submittedName>
        <fullName evidence="1">Uncharacterized protein</fullName>
    </submittedName>
</protein>
<reference evidence="1 2" key="1">
    <citation type="submission" date="2019-03" db="EMBL/GenBank/DDBJ databases">
        <authorList>
            <person name="Kim M.K.M."/>
        </authorList>
    </citation>
    <scope>NUCLEOTIDE SEQUENCE [LARGE SCALE GENOMIC DNA]</scope>
    <source>
        <strain evidence="1 2">18JY15-6</strain>
    </source>
</reference>
<dbReference type="Proteomes" id="UP000295453">
    <property type="component" value="Unassembled WGS sequence"/>
</dbReference>
<dbReference type="RefSeq" id="WP_131584404.1">
    <property type="nucleotide sequence ID" value="NZ_SJZJ01000020.1"/>
</dbReference>
<dbReference type="EMBL" id="SJZJ01000020">
    <property type="protein sequence ID" value="TCJ22856.1"/>
    <property type="molecule type" value="Genomic_DNA"/>
</dbReference>